<evidence type="ECO:0000256" key="1">
    <source>
        <dbReference type="SAM" id="MobiDB-lite"/>
    </source>
</evidence>
<reference evidence="2" key="1">
    <citation type="submission" date="2021-03" db="EMBL/GenBank/DDBJ databases">
        <authorList>
            <person name="Tran Van P."/>
        </authorList>
    </citation>
    <scope>NUCLEOTIDE SEQUENCE</scope>
</reference>
<feature type="compositionally biased region" description="Basic residues" evidence="1">
    <location>
        <begin position="1"/>
        <end position="14"/>
    </location>
</feature>
<gene>
    <name evidence="2" type="ORF">TPAB3V08_LOCUS7215</name>
</gene>
<proteinExistence type="predicted"/>
<feature type="region of interest" description="Disordered" evidence="1">
    <location>
        <begin position="51"/>
        <end position="79"/>
    </location>
</feature>
<feature type="region of interest" description="Disordered" evidence="1">
    <location>
        <begin position="1"/>
        <end position="34"/>
    </location>
</feature>
<comment type="caution">
    <text evidence="2">The sequence shown here is derived from an EMBL/GenBank/DDBJ whole genome shotgun (WGS) entry which is preliminary data.</text>
</comment>
<organism evidence="2 3">
    <name type="scientific">Timema podura</name>
    <name type="common">Walking stick</name>
    <dbReference type="NCBI Taxonomy" id="61482"/>
    <lineage>
        <taxon>Eukaryota</taxon>
        <taxon>Metazoa</taxon>
        <taxon>Ecdysozoa</taxon>
        <taxon>Arthropoda</taxon>
        <taxon>Hexapoda</taxon>
        <taxon>Insecta</taxon>
        <taxon>Pterygota</taxon>
        <taxon>Neoptera</taxon>
        <taxon>Polyneoptera</taxon>
        <taxon>Phasmatodea</taxon>
        <taxon>Timematodea</taxon>
        <taxon>Timematoidea</taxon>
        <taxon>Timematidae</taxon>
        <taxon>Timema</taxon>
    </lineage>
</organism>
<keyword evidence="3" id="KW-1185">Reference proteome</keyword>
<sequence length="172" mass="19276">MERKKPPSSKHSAKRSSQNTVEHATKTRKVLHPDEKNLAVEELFSLPKAVLKPPEGSKYKSKYPPTRRTTLQDMSKPMKRPELIVTNPLTPSPPSPYPVPGLLVSSLTSFLSLRLHLTCFPLGFNPTSTRLPKSRGTPLGGETMDVFNRARQTFISDFSIFLLSDSDTFRNV</sequence>
<dbReference type="Proteomes" id="UP001153148">
    <property type="component" value="Unassembled WGS sequence"/>
</dbReference>
<accession>A0ABN7P1C8</accession>
<protein>
    <submittedName>
        <fullName evidence="2">Uncharacterized protein</fullName>
    </submittedName>
</protein>
<evidence type="ECO:0000313" key="3">
    <source>
        <dbReference type="Proteomes" id="UP001153148"/>
    </source>
</evidence>
<name>A0ABN7P1C8_TIMPD</name>
<dbReference type="EMBL" id="CAJPIN010011848">
    <property type="protein sequence ID" value="CAG2060257.1"/>
    <property type="molecule type" value="Genomic_DNA"/>
</dbReference>
<evidence type="ECO:0000313" key="2">
    <source>
        <dbReference type="EMBL" id="CAG2060257.1"/>
    </source>
</evidence>